<dbReference type="GO" id="GO:0000160">
    <property type="term" value="P:phosphorelay signal transduction system"/>
    <property type="evidence" value="ECO:0007669"/>
    <property type="project" value="InterPro"/>
</dbReference>
<dbReference type="InterPro" id="IPR039420">
    <property type="entry name" value="WalR-like"/>
</dbReference>
<evidence type="ECO:0000259" key="4">
    <source>
        <dbReference type="PROSITE" id="PS50110"/>
    </source>
</evidence>
<protein>
    <submittedName>
        <fullName evidence="5">DNA-binding response regulator</fullName>
    </submittedName>
</protein>
<dbReference type="SMART" id="SM00448">
    <property type="entry name" value="REC"/>
    <property type="match status" value="1"/>
</dbReference>
<dbReference type="Gene3D" id="3.40.50.2300">
    <property type="match status" value="1"/>
</dbReference>
<accession>A0A8J3SLT0</accession>
<gene>
    <name evidence="5" type="ORF">Psi01_53500</name>
</gene>
<dbReference type="PANTHER" id="PTHR43214:SF42">
    <property type="entry name" value="TRANSCRIPTIONAL REGULATORY PROTEIN DESR"/>
    <property type="match status" value="1"/>
</dbReference>
<dbReference type="Pfam" id="PF00196">
    <property type="entry name" value="GerE"/>
    <property type="match status" value="1"/>
</dbReference>
<keyword evidence="1 5" id="KW-0238">DNA-binding</keyword>
<evidence type="ECO:0000256" key="2">
    <source>
        <dbReference type="PROSITE-ProRule" id="PRU00169"/>
    </source>
</evidence>
<dbReference type="InterPro" id="IPR011006">
    <property type="entry name" value="CheY-like_superfamily"/>
</dbReference>
<evidence type="ECO:0000256" key="1">
    <source>
        <dbReference type="ARBA" id="ARBA00023125"/>
    </source>
</evidence>
<dbReference type="SMART" id="SM00421">
    <property type="entry name" value="HTH_LUXR"/>
    <property type="match status" value="1"/>
</dbReference>
<dbReference type="CDD" id="cd06170">
    <property type="entry name" value="LuxR_C_like"/>
    <property type="match status" value="1"/>
</dbReference>
<dbReference type="CDD" id="cd19930">
    <property type="entry name" value="REC_DesR-like"/>
    <property type="match status" value="1"/>
</dbReference>
<organism evidence="5 6">
    <name type="scientific">Planobispora siamensis</name>
    <dbReference type="NCBI Taxonomy" id="936338"/>
    <lineage>
        <taxon>Bacteria</taxon>
        <taxon>Bacillati</taxon>
        <taxon>Actinomycetota</taxon>
        <taxon>Actinomycetes</taxon>
        <taxon>Streptosporangiales</taxon>
        <taxon>Streptosporangiaceae</taxon>
        <taxon>Planobispora</taxon>
    </lineage>
</organism>
<dbReference type="EMBL" id="BOOJ01000046">
    <property type="protein sequence ID" value="GIH94720.1"/>
    <property type="molecule type" value="Genomic_DNA"/>
</dbReference>
<comment type="caution">
    <text evidence="5">The sequence shown here is derived from an EMBL/GenBank/DDBJ whole genome shotgun (WGS) entry which is preliminary data.</text>
</comment>
<dbReference type="Pfam" id="PF00072">
    <property type="entry name" value="Response_reg"/>
    <property type="match status" value="1"/>
</dbReference>
<feature type="domain" description="Response regulatory" evidence="4">
    <location>
        <begin position="3"/>
        <end position="119"/>
    </location>
</feature>
<dbReference type="SUPFAM" id="SSF46894">
    <property type="entry name" value="C-terminal effector domain of the bipartite response regulators"/>
    <property type="match status" value="1"/>
</dbReference>
<proteinExistence type="predicted"/>
<name>A0A8J3SLT0_9ACTN</name>
<dbReference type="PRINTS" id="PR00038">
    <property type="entry name" value="HTHLUXR"/>
</dbReference>
<dbReference type="PROSITE" id="PS50043">
    <property type="entry name" value="HTH_LUXR_2"/>
    <property type="match status" value="1"/>
</dbReference>
<dbReference type="InterPro" id="IPR001789">
    <property type="entry name" value="Sig_transdc_resp-reg_receiver"/>
</dbReference>
<dbReference type="GO" id="GO:0003677">
    <property type="term" value="F:DNA binding"/>
    <property type="evidence" value="ECO:0007669"/>
    <property type="project" value="UniProtKB-KW"/>
</dbReference>
<evidence type="ECO:0000313" key="5">
    <source>
        <dbReference type="EMBL" id="GIH94720.1"/>
    </source>
</evidence>
<evidence type="ECO:0000259" key="3">
    <source>
        <dbReference type="PROSITE" id="PS50043"/>
    </source>
</evidence>
<keyword evidence="6" id="KW-1185">Reference proteome</keyword>
<dbReference type="Proteomes" id="UP000619788">
    <property type="component" value="Unassembled WGS sequence"/>
</dbReference>
<keyword evidence="2" id="KW-0597">Phosphoprotein</keyword>
<sequence length="201" mass="21336">MIRVILAEDQAMVRGALASLIGLEPDIEVVGEAASGAQALEVALRVRPDVALLDIEMPGGDGIEAGERILRELPGCRVVILTTFGRPGYLRRAMEAGAAAFLVKDSPARELAAAIRRVHAGERVIDPGLAAAALSAGPNPLSPRERDVLAAAVDGSTIGDIARRLHLSEGTVRNYLSSAIRKTHSRNRVEAVQRARTQGWL</sequence>
<evidence type="ECO:0000313" key="6">
    <source>
        <dbReference type="Proteomes" id="UP000619788"/>
    </source>
</evidence>
<dbReference type="InterPro" id="IPR000792">
    <property type="entry name" value="Tscrpt_reg_LuxR_C"/>
</dbReference>
<feature type="domain" description="HTH luxR-type" evidence="3">
    <location>
        <begin position="134"/>
        <end position="199"/>
    </location>
</feature>
<dbReference type="SUPFAM" id="SSF52172">
    <property type="entry name" value="CheY-like"/>
    <property type="match status" value="1"/>
</dbReference>
<dbReference type="RefSeq" id="WP_204066843.1">
    <property type="nucleotide sequence ID" value="NZ_BOOJ01000046.1"/>
</dbReference>
<dbReference type="PROSITE" id="PS50110">
    <property type="entry name" value="RESPONSE_REGULATORY"/>
    <property type="match status" value="1"/>
</dbReference>
<dbReference type="GO" id="GO:0006355">
    <property type="term" value="P:regulation of DNA-templated transcription"/>
    <property type="evidence" value="ECO:0007669"/>
    <property type="project" value="InterPro"/>
</dbReference>
<reference evidence="5 6" key="1">
    <citation type="submission" date="2021-01" db="EMBL/GenBank/DDBJ databases">
        <title>Whole genome shotgun sequence of Planobispora siamensis NBRC 107568.</title>
        <authorList>
            <person name="Komaki H."/>
            <person name="Tamura T."/>
        </authorList>
    </citation>
    <scope>NUCLEOTIDE SEQUENCE [LARGE SCALE GENOMIC DNA]</scope>
    <source>
        <strain evidence="5 6">NBRC 107568</strain>
    </source>
</reference>
<dbReference type="AlphaFoldDB" id="A0A8J3SLT0"/>
<dbReference type="InterPro" id="IPR016032">
    <property type="entry name" value="Sig_transdc_resp-reg_C-effctor"/>
</dbReference>
<feature type="modified residue" description="4-aspartylphosphate" evidence="2">
    <location>
        <position position="54"/>
    </location>
</feature>
<dbReference type="PANTHER" id="PTHR43214">
    <property type="entry name" value="TWO-COMPONENT RESPONSE REGULATOR"/>
    <property type="match status" value="1"/>
</dbReference>